<keyword evidence="10" id="KW-0067">ATP-binding</keyword>
<evidence type="ECO:0000256" key="4">
    <source>
        <dbReference type="ARBA" id="ARBA00022679"/>
    </source>
</evidence>
<evidence type="ECO:0000256" key="1">
    <source>
        <dbReference type="ARBA" id="ARBA00005042"/>
    </source>
</evidence>
<evidence type="ECO:0000256" key="7">
    <source>
        <dbReference type="ARBA" id="ARBA00023209"/>
    </source>
</evidence>
<evidence type="ECO:0000256" key="8">
    <source>
        <dbReference type="ARBA" id="ARBA00023264"/>
    </source>
</evidence>
<dbReference type="InterPro" id="IPR016270">
    <property type="entry name" value="PGS1"/>
</dbReference>
<comment type="caution">
    <text evidence="12">The sequence shown here is derived from an EMBL/GenBank/DDBJ whole genome shotgun (WGS) entry which is preliminary data.</text>
</comment>
<evidence type="ECO:0000256" key="6">
    <source>
        <dbReference type="ARBA" id="ARBA00023098"/>
    </source>
</evidence>
<feature type="domain" description="PLD phosphodiesterase" evidence="11">
    <location>
        <begin position="184"/>
        <end position="205"/>
    </location>
</feature>
<organism evidence="12 13">
    <name type="scientific">Collybia nuda</name>
    <dbReference type="NCBI Taxonomy" id="64659"/>
    <lineage>
        <taxon>Eukaryota</taxon>
        <taxon>Fungi</taxon>
        <taxon>Dikarya</taxon>
        <taxon>Basidiomycota</taxon>
        <taxon>Agaricomycotina</taxon>
        <taxon>Agaricomycetes</taxon>
        <taxon>Agaricomycetidae</taxon>
        <taxon>Agaricales</taxon>
        <taxon>Tricholomatineae</taxon>
        <taxon>Clitocybaceae</taxon>
        <taxon>Collybia</taxon>
    </lineage>
</organism>
<dbReference type="GO" id="GO:0005739">
    <property type="term" value="C:mitochondrion"/>
    <property type="evidence" value="ECO:0007669"/>
    <property type="project" value="UniProtKB-SubCell"/>
</dbReference>
<protein>
    <recommendedName>
        <fullName evidence="10">CDP-diacylglycerol--glycerol-3-phosphate 3-phosphatidyltransferase</fullName>
        <ecNumber evidence="10">2.7.8.5</ecNumber>
    </recommendedName>
</protein>
<dbReference type="GO" id="GO:0032049">
    <property type="term" value="P:cardiolipin biosynthetic process"/>
    <property type="evidence" value="ECO:0007669"/>
    <property type="project" value="InterPro"/>
</dbReference>
<evidence type="ECO:0000313" key="13">
    <source>
        <dbReference type="Proteomes" id="UP000807353"/>
    </source>
</evidence>
<name>A0A9P6CKJ3_9AGAR</name>
<dbReference type="CDD" id="cd09137">
    <property type="entry name" value="PLDc_PGS1_euk_2"/>
    <property type="match status" value="1"/>
</dbReference>
<keyword evidence="5" id="KW-0677">Repeat</keyword>
<dbReference type="AlphaFoldDB" id="A0A9P6CKJ3"/>
<comment type="subcellular location">
    <subcellularLocation>
        <location evidence="10">Mitochondrion</location>
    </subcellularLocation>
</comment>
<evidence type="ECO:0000256" key="2">
    <source>
        <dbReference type="ARBA" id="ARBA00010682"/>
    </source>
</evidence>
<dbReference type="SUPFAM" id="SSF56024">
    <property type="entry name" value="Phospholipase D/nuclease"/>
    <property type="match status" value="1"/>
</dbReference>
<keyword evidence="8 10" id="KW-1208">Phospholipid metabolism</keyword>
<dbReference type="InterPro" id="IPR001736">
    <property type="entry name" value="PLipase_D/transphosphatidylase"/>
</dbReference>
<dbReference type="EC" id="2.7.8.5" evidence="10"/>
<keyword evidence="7 10" id="KW-0594">Phospholipid biosynthesis</keyword>
<comment type="pathway">
    <text evidence="1 10">Phospholipid metabolism; phosphatidylglycerol biosynthesis; phosphatidylglycerol from CDP-diacylglycerol: step 1/2.</text>
</comment>
<dbReference type="EMBL" id="MU150258">
    <property type="protein sequence ID" value="KAF9463914.1"/>
    <property type="molecule type" value="Genomic_DNA"/>
</dbReference>
<reference evidence="12" key="1">
    <citation type="submission" date="2020-11" db="EMBL/GenBank/DDBJ databases">
        <authorList>
            <consortium name="DOE Joint Genome Institute"/>
            <person name="Ahrendt S."/>
            <person name="Riley R."/>
            <person name="Andreopoulos W."/>
            <person name="Labutti K."/>
            <person name="Pangilinan J."/>
            <person name="Ruiz-Duenas F.J."/>
            <person name="Barrasa J.M."/>
            <person name="Sanchez-Garcia M."/>
            <person name="Camarero S."/>
            <person name="Miyauchi S."/>
            <person name="Serrano A."/>
            <person name="Linde D."/>
            <person name="Babiker R."/>
            <person name="Drula E."/>
            <person name="Ayuso-Fernandez I."/>
            <person name="Pacheco R."/>
            <person name="Padilla G."/>
            <person name="Ferreira P."/>
            <person name="Barriuso J."/>
            <person name="Kellner H."/>
            <person name="Castanera R."/>
            <person name="Alfaro M."/>
            <person name="Ramirez L."/>
            <person name="Pisabarro A.G."/>
            <person name="Kuo A."/>
            <person name="Tritt A."/>
            <person name="Lipzen A."/>
            <person name="He G."/>
            <person name="Yan M."/>
            <person name="Ng V."/>
            <person name="Cullen D."/>
            <person name="Martin F."/>
            <person name="Rosso M.-N."/>
            <person name="Henrissat B."/>
            <person name="Hibbett D."/>
            <person name="Martinez A.T."/>
            <person name="Grigoriev I.V."/>
        </authorList>
    </citation>
    <scope>NUCLEOTIDE SEQUENCE</scope>
    <source>
        <strain evidence="12">CBS 247.69</strain>
    </source>
</reference>
<evidence type="ECO:0000313" key="12">
    <source>
        <dbReference type="EMBL" id="KAF9463914.1"/>
    </source>
</evidence>
<dbReference type="GO" id="GO:0005524">
    <property type="term" value="F:ATP binding"/>
    <property type="evidence" value="ECO:0007669"/>
    <property type="project" value="UniProtKB-KW"/>
</dbReference>
<comment type="catalytic activity">
    <reaction evidence="9 10">
        <text>a CDP-1,2-diacyl-sn-glycerol + sn-glycerol 3-phosphate = a 1,2-diacyl-sn-glycero-3-phospho-(1'-sn-glycero-3'-phosphate) + CMP + H(+)</text>
        <dbReference type="Rhea" id="RHEA:12593"/>
        <dbReference type="ChEBI" id="CHEBI:15378"/>
        <dbReference type="ChEBI" id="CHEBI:57597"/>
        <dbReference type="ChEBI" id="CHEBI:58332"/>
        <dbReference type="ChEBI" id="CHEBI:60110"/>
        <dbReference type="ChEBI" id="CHEBI:60377"/>
        <dbReference type="EC" id="2.7.8.5"/>
    </reaction>
</comment>
<evidence type="ECO:0000259" key="11">
    <source>
        <dbReference type="PROSITE" id="PS50035"/>
    </source>
</evidence>
<dbReference type="PROSITE" id="PS50035">
    <property type="entry name" value="PLD"/>
    <property type="match status" value="1"/>
</dbReference>
<dbReference type="Gene3D" id="3.30.870.10">
    <property type="entry name" value="Endonuclease Chain A"/>
    <property type="match status" value="2"/>
</dbReference>
<keyword evidence="10" id="KW-0496">Mitochondrion</keyword>
<dbReference type="CDD" id="cd09135">
    <property type="entry name" value="PLDc_PGS1_euk_1"/>
    <property type="match status" value="1"/>
</dbReference>
<sequence>MSARLGSEISLLEMLLSITRRTLLTHLRVSSRRHLRCISTITVDPAVRDLTSNLVQRYPAFSISPNNITILSKPREFYTLLVDMVRRAESRIFISSLYIGSGEIELVNALTEELSKKPALQLHLHLDLNRSTRPGASSTAKLLLPLIHAYPKRVHVSLFRSPSLRGILAKLVPPRFNEGWGTWHAKIYGVDDEVMISGANLNESYFNNRQDRYIHFTSQPRLAQYCFDFLQTISTFSYKLLPSTPISSTHSYQQEDYTLQWPDPDTHPHHIHQKAEAAISAFQTSRRQSESAESDGVVIFPIIQAGQFNVREEETALWLLFHHLNSQSSQKPPKTKKPLVDLTSGYFGLYEPYQDLILASDVKTRIVAASPKANGFFGSRGISGRIPEGYTLLEQKFMRAVKLAGRKWHPSTKQNDTTGVHLSEWEKPGWTYHAKGIWVSPNSSSPPVLTLFGSTNLNSRSAHIDTELSFIMVIPSEQQELLNNEPSNDQVEPGPVESSPALLLRHKLAAEISNLRAHAVDWQGGRRKVRFWTKVIVRIVKGML</sequence>
<keyword evidence="10" id="KW-0547">Nucleotide-binding</keyword>
<keyword evidence="3 10" id="KW-0444">Lipid biosynthesis</keyword>
<accession>A0A9P6CKJ3</accession>
<keyword evidence="6 10" id="KW-0443">Lipid metabolism</keyword>
<evidence type="ECO:0000256" key="9">
    <source>
        <dbReference type="ARBA" id="ARBA00048586"/>
    </source>
</evidence>
<comment type="function">
    <text evidence="10">Functions in the biosynthesis of the anionic phospholipids phosphatidylglycerol and cardiolipin.</text>
</comment>
<evidence type="ECO:0000256" key="10">
    <source>
        <dbReference type="RuleBase" id="RU365024"/>
    </source>
</evidence>
<evidence type="ECO:0000256" key="3">
    <source>
        <dbReference type="ARBA" id="ARBA00022516"/>
    </source>
</evidence>
<proteinExistence type="inferred from homology"/>
<dbReference type="GO" id="GO:0008444">
    <property type="term" value="F:CDP-diacylglycerol-glycerol-3-phosphate 3-phosphatidyltransferase activity"/>
    <property type="evidence" value="ECO:0007669"/>
    <property type="project" value="UniProtKB-EC"/>
</dbReference>
<gene>
    <name evidence="12" type="ORF">BDZ94DRAFT_1257747</name>
</gene>
<dbReference type="PANTHER" id="PTHR12586:SF1">
    <property type="entry name" value="CDP-DIACYLGLYCEROL--GLYCEROL-3-PHOSPHATE 3-PHOSPHATIDYLTRANSFERASE, MITOCHONDRIAL"/>
    <property type="match status" value="1"/>
</dbReference>
<keyword evidence="4 10" id="KW-0808">Transferase</keyword>
<dbReference type="PANTHER" id="PTHR12586">
    <property type="entry name" value="CDP-DIACYLGLYCEROL--SERINE O-PHOSPHATIDYLTRANSFERASE"/>
    <property type="match status" value="1"/>
</dbReference>
<dbReference type="OrthoDB" id="10250191at2759"/>
<dbReference type="Proteomes" id="UP000807353">
    <property type="component" value="Unassembled WGS sequence"/>
</dbReference>
<dbReference type="SMART" id="SM00155">
    <property type="entry name" value="PLDc"/>
    <property type="match status" value="2"/>
</dbReference>
<evidence type="ECO:0000256" key="5">
    <source>
        <dbReference type="ARBA" id="ARBA00022737"/>
    </source>
</evidence>
<keyword evidence="13" id="KW-1185">Reference proteome</keyword>
<comment type="similarity">
    <text evidence="2 10">Belongs to the CDP-alcohol phosphatidyltransferase class-II family.</text>
</comment>